<dbReference type="SFLD" id="SFLDS00029">
    <property type="entry name" value="Radical_SAM"/>
    <property type="match status" value="1"/>
</dbReference>
<feature type="binding site" evidence="8">
    <location>
        <begin position="50"/>
        <end position="52"/>
    </location>
    <ligand>
        <name>S-adenosyl-L-methionine</name>
        <dbReference type="ChEBI" id="CHEBI:59789"/>
    </ligand>
</feature>
<comment type="cofactor">
    <cofactor evidence="8">
        <name>S-adenosyl-L-methionine</name>
        <dbReference type="ChEBI" id="CHEBI:59789"/>
    </cofactor>
    <text evidence="8">Binds 1 S-adenosyl-L-methionine per subunit.</text>
</comment>
<protein>
    <recommendedName>
        <fullName evidence="8">7-carboxy-7-deazaguanine synthase</fullName>
        <shortName evidence="8">CDG synthase</shortName>
        <ecNumber evidence="8">4.3.99.3</ecNumber>
    </recommendedName>
    <alternativeName>
        <fullName evidence="8">Queuosine biosynthesis protein QueE</fullName>
    </alternativeName>
</protein>
<evidence type="ECO:0000256" key="1">
    <source>
        <dbReference type="ARBA" id="ARBA00022485"/>
    </source>
</evidence>
<feature type="binding site" evidence="8">
    <location>
        <begin position="128"/>
        <end position="130"/>
    </location>
    <ligand>
        <name>S-adenosyl-L-methionine</name>
        <dbReference type="ChEBI" id="CHEBI:59789"/>
    </ligand>
</feature>
<evidence type="ECO:0000256" key="3">
    <source>
        <dbReference type="ARBA" id="ARBA00022723"/>
    </source>
</evidence>
<comment type="caution">
    <text evidence="8">Lacks conserved residue(s) required for the propagation of feature annotation.</text>
</comment>
<dbReference type="EC" id="4.3.99.3" evidence="8"/>
<evidence type="ECO:0000259" key="9">
    <source>
        <dbReference type="PROSITE" id="PS51918"/>
    </source>
</evidence>
<sequence length="211" mass="23630">MNGAYSTPASEDGLSLPVAEMFYSIQGEGYNTGKPAYFVRLGGCDVHCPWCDSKSTWNPRLYPLIAIEDILREIALTPAVNVVVTGGEPLMHPLGHLCDALKAKGLNIFLETSGTHPLSGQFDWICVSPKKHRPPLAQVLSAADEIKVVIGSEADLLWAEKNRKGVNERCRLFLQPEWDRRDLSLPLIAEYAKKYPRWRISLQTHKYMNIP</sequence>
<dbReference type="InterPro" id="IPR013785">
    <property type="entry name" value="Aldolase_TIM"/>
</dbReference>
<reference evidence="10" key="2">
    <citation type="submission" date="2021-04" db="EMBL/GenBank/DDBJ databases">
        <authorList>
            <person name="Gilroy R."/>
        </authorList>
    </citation>
    <scope>NUCLEOTIDE SEQUENCE</scope>
    <source>
        <strain evidence="10">Gambia16-554</strain>
    </source>
</reference>
<accession>A0A9D2GPY8</accession>
<comment type="subunit">
    <text evidence="8">Homodimer.</text>
</comment>
<dbReference type="GO" id="GO:1904047">
    <property type="term" value="F:S-adenosyl-L-methionine binding"/>
    <property type="evidence" value="ECO:0007669"/>
    <property type="project" value="UniProtKB-UniRule"/>
</dbReference>
<dbReference type="GO" id="GO:0008616">
    <property type="term" value="P:tRNA queuosine(34) biosynthetic process"/>
    <property type="evidence" value="ECO:0007669"/>
    <property type="project" value="UniProtKB-UniRule"/>
</dbReference>
<feature type="binding site" evidence="8">
    <location>
        <position position="44"/>
    </location>
    <ligand>
        <name>[4Fe-4S] cluster</name>
        <dbReference type="ChEBI" id="CHEBI:49883"/>
        <note>4Fe-4S-S-AdoMet</note>
    </ligand>
</feature>
<evidence type="ECO:0000256" key="2">
    <source>
        <dbReference type="ARBA" id="ARBA00022691"/>
    </source>
</evidence>
<dbReference type="GO" id="GO:0016840">
    <property type="term" value="F:carbon-nitrogen lyase activity"/>
    <property type="evidence" value="ECO:0007669"/>
    <property type="project" value="UniProtKB-UniRule"/>
</dbReference>
<keyword evidence="5 8" id="KW-0408">Iron</keyword>
<dbReference type="GO" id="GO:0000287">
    <property type="term" value="F:magnesium ion binding"/>
    <property type="evidence" value="ECO:0007669"/>
    <property type="project" value="UniProtKB-UniRule"/>
</dbReference>
<dbReference type="InterPro" id="IPR024924">
    <property type="entry name" value="7-CO-7-deazaguanine_synth-like"/>
</dbReference>
<evidence type="ECO:0000256" key="7">
    <source>
        <dbReference type="ARBA" id="ARBA00023239"/>
    </source>
</evidence>
<comment type="pathway">
    <text evidence="8">Purine metabolism; 7-cyano-7-deazaguanine biosynthesis.</text>
</comment>
<gene>
    <name evidence="8" type="primary">queE</name>
    <name evidence="10" type="ORF">IAC04_02080</name>
</gene>
<keyword evidence="2 8" id="KW-0949">S-adenosyl-L-methionine</keyword>
<keyword evidence="6 8" id="KW-0411">Iron-sulfur</keyword>
<dbReference type="CDD" id="cd01335">
    <property type="entry name" value="Radical_SAM"/>
    <property type="match status" value="1"/>
</dbReference>
<dbReference type="Gene3D" id="3.20.20.70">
    <property type="entry name" value="Aldolase class I"/>
    <property type="match status" value="1"/>
</dbReference>
<feature type="domain" description="Radical SAM core" evidence="9">
    <location>
        <begin position="31"/>
        <end position="211"/>
    </location>
</feature>
<dbReference type="GO" id="GO:0051539">
    <property type="term" value="F:4 iron, 4 sulfur cluster binding"/>
    <property type="evidence" value="ECO:0007669"/>
    <property type="project" value="UniProtKB-UniRule"/>
</dbReference>
<evidence type="ECO:0000256" key="8">
    <source>
        <dbReference type="HAMAP-Rule" id="MF_00917"/>
    </source>
</evidence>
<evidence type="ECO:0000313" key="11">
    <source>
        <dbReference type="Proteomes" id="UP000824115"/>
    </source>
</evidence>
<keyword evidence="1 8" id="KW-0004">4Fe-4S</keyword>
<evidence type="ECO:0000313" key="10">
    <source>
        <dbReference type="EMBL" id="HIZ85260.1"/>
    </source>
</evidence>
<keyword evidence="8" id="KW-0671">Queuosine biosynthesis</keyword>
<dbReference type="InterPro" id="IPR058240">
    <property type="entry name" value="rSAM_sf"/>
</dbReference>
<feature type="binding site" evidence="8">
    <location>
        <position position="40"/>
    </location>
    <ligand>
        <name>substrate</name>
    </ligand>
</feature>
<feature type="binding site" evidence="8">
    <location>
        <position position="211"/>
    </location>
    <ligand>
        <name>substrate</name>
    </ligand>
</feature>
<keyword evidence="7 8" id="KW-0456">Lyase</keyword>
<dbReference type="Proteomes" id="UP000824115">
    <property type="component" value="Unassembled WGS sequence"/>
</dbReference>
<dbReference type="AlphaFoldDB" id="A0A9D2GPY8"/>
<proteinExistence type="inferred from homology"/>
<name>A0A9D2GPY8_9BACT</name>
<feature type="binding site" evidence="8">
    <location>
        <position position="85"/>
    </location>
    <ligand>
        <name>substrate</name>
    </ligand>
</feature>
<organism evidence="10 11">
    <name type="scientific">Candidatus Coprenecus stercoravium</name>
    <dbReference type="NCBI Taxonomy" id="2840735"/>
    <lineage>
        <taxon>Bacteria</taxon>
        <taxon>Pseudomonadati</taxon>
        <taxon>Bacteroidota</taxon>
        <taxon>Bacteroidia</taxon>
        <taxon>Bacteroidales</taxon>
        <taxon>Rikenellaceae</taxon>
        <taxon>Rikenellaceae incertae sedis</taxon>
        <taxon>Candidatus Coprenecus</taxon>
    </lineage>
</organism>
<dbReference type="PANTHER" id="PTHR42836:SF1">
    <property type="entry name" value="7-CARBOXY-7-DEAZAGUANINE SYNTHASE"/>
    <property type="match status" value="1"/>
</dbReference>
<dbReference type="PANTHER" id="PTHR42836">
    <property type="entry name" value="7-CARBOXY-7-DEAZAGUANINE SYNTHASE"/>
    <property type="match status" value="1"/>
</dbReference>
<feature type="binding site" evidence="8">
    <location>
        <position position="53"/>
    </location>
    <ligand>
        <name>Mg(2+)</name>
        <dbReference type="ChEBI" id="CHEBI:18420"/>
    </ligand>
</feature>
<dbReference type="PROSITE" id="PS51918">
    <property type="entry name" value="RADICAL_SAM"/>
    <property type="match status" value="1"/>
</dbReference>
<comment type="caution">
    <text evidence="10">The sequence shown here is derived from an EMBL/GenBank/DDBJ whole genome shotgun (WGS) entry which is preliminary data.</text>
</comment>
<keyword evidence="3 8" id="KW-0479">Metal-binding</keyword>
<dbReference type="PIRSF" id="PIRSF000370">
    <property type="entry name" value="QueE"/>
    <property type="match status" value="1"/>
</dbReference>
<feature type="binding site" evidence="8">
    <location>
        <position position="48"/>
    </location>
    <ligand>
        <name>[4Fe-4S] cluster</name>
        <dbReference type="ChEBI" id="CHEBI:49883"/>
        <note>4Fe-4S-S-AdoMet</note>
    </ligand>
</feature>
<dbReference type="InterPro" id="IPR007197">
    <property type="entry name" value="rSAM"/>
</dbReference>
<comment type="catalytic activity">
    <reaction evidence="8">
        <text>6-carboxy-5,6,7,8-tetrahydropterin + H(+) = 7-carboxy-7-carbaguanine + NH4(+)</text>
        <dbReference type="Rhea" id="RHEA:27974"/>
        <dbReference type="ChEBI" id="CHEBI:15378"/>
        <dbReference type="ChEBI" id="CHEBI:28938"/>
        <dbReference type="ChEBI" id="CHEBI:61032"/>
        <dbReference type="ChEBI" id="CHEBI:61036"/>
        <dbReference type="EC" id="4.3.99.3"/>
    </reaction>
</comment>
<keyword evidence="4 8" id="KW-0460">Magnesium</keyword>
<comment type="cofactor">
    <cofactor evidence="8">
        <name>Mg(2+)</name>
        <dbReference type="ChEBI" id="CHEBI:18420"/>
    </cofactor>
</comment>
<dbReference type="SUPFAM" id="SSF102114">
    <property type="entry name" value="Radical SAM enzymes"/>
    <property type="match status" value="1"/>
</dbReference>
<comment type="function">
    <text evidence="8">Catalyzes the complex heterocyclic radical-mediated conversion of 6-carboxy-5,6,7,8-tetrahydropterin (CPH4) to 7-carboxy-7-deazaguanine (CDG), a step common to the biosynthetic pathways of all 7-deazapurine-containing compounds.</text>
</comment>
<dbReference type="EMBL" id="DXAW01000041">
    <property type="protein sequence ID" value="HIZ85260.1"/>
    <property type="molecule type" value="Genomic_DNA"/>
</dbReference>
<feature type="binding site" evidence="8">
    <location>
        <begin position="25"/>
        <end position="27"/>
    </location>
    <ligand>
        <name>substrate</name>
    </ligand>
</feature>
<reference evidence="10" key="1">
    <citation type="journal article" date="2021" name="PeerJ">
        <title>Extensive microbial diversity within the chicken gut microbiome revealed by metagenomics and culture.</title>
        <authorList>
            <person name="Gilroy R."/>
            <person name="Ravi A."/>
            <person name="Getino M."/>
            <person name="Pursley I."/>
            <person name="Horton D.L."/>
            <person name="Alikhan N.F."/>
            <person name="Baker D."/>
            <person name="Gharbi K."/>
            <person name="Hall N."/>
            <person name="Watson M."/>
            <person name="Adriaenssens E.M."/>
            <person name="Foster-Nyarko E."/>
            <person name="Jarju S."/>
            <person name="Secka A."/>
            <person name="Antonio M."/>
            <person name="Oren A."/>
            <person name="Chaudhuri R.R."/>
            <person name="La Ragione R."/>
            <person name="Hildebrand F."/>
            <person name="Pallen M.J."/>
        </authorList>
    </citation>
    <scope>NUCLEOTIDE SEQUENCE</scope>
    <source>
        <strain evidence="10">Gambia16-554</strain>
    </source>
</reference>
<comment type="similarity">
    <text evidence="8">Belongs to the radical SAM superfamily. 7-carboxy-7-deazaguanine synthase family.</text>
</comment>
<feature type="binding site" evidence="8">
    <location>
        <position position="51"/>
    </location>
    <ligand>
        <name>[4Fe-4S] cluster</name>
        <dbReference type="ChEBI" id="CHEBI:49883"/>
        <note>4Fe-4S-S-AdoMet</note>
    </ligand>
</feature>
<evidence type="ECO:0000256" key="4">
    <source>
        <dbReference type="ARBA" id="ARBA00022842"/>
    </source>
</evidence>
<dbReference type="HAMAP" id="MF_00917">
    <property type="entry name" value="QueE"/>
    <property type="match status" value="1"/>
</dbReference>
<comment type="cofactor">
    <cofactor evidence="8">
        <name>[4Fe-4S] cluster</name>
        <dbReference type="ChEBI" id="CHEBI:49883"/>
    </cofactor>
    <text evidence="8">Binds 1 [4Fe-4S] cluster. The cluster is coordinated with 3 cysteines and an exchangeable S-adenosyl-L-methionine.</text>
</comment>
<evidence type="ECO:0000256" key="6">
    <source>
        <dbReference type="ARBA" id="ARBA00023014"/>
    </source>
</evidence>
<feature type="binding site" evidence="8">
    <location>
        <position position="87"/>
    </location>
    <ligand>
        <name>S-adenosyl-L-methionine</name>
        <dbReference type="ChEBI" id="CHEBI:59789"/>
    </ligand>
</feature>
<dbReference type="Pfam" id="PF04055">
    <property type="entry name" value="Radical_SAM"/>
    <property type="match status" value="1"/>
</dbReference>
<evidence type="ECO:0000256" key="5">
    <source>
        <dbReference type="ARBA" id="ARBA00023004"/>
    </source>
</evidence>